<comment type="caution">
    <text evidence="1">The sequence shown here is derived from an EMBL/GenBank/DDBJ whole genome shotgun (WGS) entry which is preliminary data.</text>
</comment>
<keyword evidence="2" id="KW-1185">Reference proteome</keyword>
<proteinExistence type="predicted"/>
<protein>
    <submittedName>
        <fullName evidence="1">Uncharacterized protein</fullName>
    </submittedName>
</protein>
<sequence length="106" mass="11772">MGTIKEAMAGLFPNEILSTTWLVGAISSLGWLGTSSCLKGSSLFMRSEPDLVLRGRIKPHRGLIWFCRLNGLREGVSISPEVEAQRRHGVKRDGTIRKFDGIARIY</sequence>
<evidence type="ECO:0000313" key="2">
    <source>
        <dbReference type="Proteomes" id="UP000233551"/>
    </source>
</evidence>
<dbReference type="Proteomes" id="UP000233551">
    <property type="component" value="Unassembled WGS sequence"/>
</dbReference>
<reference evidence="1 2" key="1">
    <citation type="submission" date="2017-11" db="EMBL/GenBank/DDBJ databases">
        <title>De-novo sequencing of pomegranate (Punica granatum L.) genome.</title>
        <authorList>
            <person name="Akparov Z."/>
            <person name="Amiraslanov A."/>
            <person name="Hajiyeva S."/>
            <person name="Abbasov M."/>
            <person name="Kaur K."/>
            <person name="Hamwieh A."/>
            <person name="Solovyev V."/>
            <person name="Salamov A."/>
            <person name="Braich B."/>
            <person name="Kosarev P."/>
            <person name="Mahmoud A."/>
            <person name="Hajiyev E."/>
            <person name="Babayeva S."/>
            <person name="Izzatullayeva V."/>
            <person name="Mammadov A."/>
            <person name="Mammadov A."/>
            <person name="Sharifova S."/>
            <person name="Ojaghi J."/>
            <person name="Eynullazada K."/>
            <person name="Bayramov B."/>
            <person name="Abdulazimova A."/>
            <person name="Shahmuradov I."/>
        </authorList>
    </citation>
    <scope>NUCLEOTIDE SEQUENCE [LARGE SCALE GENOMIC DNA]</scope>
    <source>
        <strain evidence="2">cv. AG2017</strain>
        <tissue evidence="1">Leaf</tissue>
    </source>
</reference>
<gene>
    <name evidence="1" type="ORF">CRG98_006220</name>
</gene>
<accession>A0A2I0KXT7</accession>
<evidence type="ECO:0000313" key="1">
    <source>
        <dbReference type="EMBL" id="PKI73282.1"/>
    </source>
</evidence>
<dbReference type="EMBL" id="PGOL01000277">
    <property type="protein sequence ID" value="PKI73282.1"/>
    <property type="molecule type" value="Genomic_DNA"/>
</dbReference>
<dbReference type="AlphaFoldDB" id="A0A2I0KXT7"/>
<organism evidence="1 2">
    <name type="scientific">Punica granatum</name>
    <name type="common">Pomegranate</name>
    <dbReference type="NCBI Taxonomy" id="22663"/>
    <lineage>
        <taxon>Eukaryota</taxon>
        <taxon>Viridiplantae</taxon>
        <taxon>Streptophyta</taxon>
        <taxon>Embryophyta</taxon>
        <taxon>Tracheophyta</taxon>
        <taxon>Spermatophyta</taxon>
        <taxon>Magnoliopsida</taxon>
        <taxon>eudicotyledons</taxon>
        <taxon>Gunneridae</taxon>
        <taxon>Pentapetalae</taxon>
        <taxon>rosids</taxon>
        <taxon>malvids</taxon>
        <taxon>Myrtales</taxon>
        <taxon>Lythraceae</taxon>
        <taxon>Punica</taxon>
    </lineage>
</organism>
<name>A0A2I0KXT7_PUNGR</name>